<evidence type="ECO:0000313" key="1">
    <source>
        <dbReference type="EMBL" id="EMC91003.1"/>
    </source>
</evidence>
<evidence type="ECO:0000313" key="2">
    <source>
        <dbReference type="Proteomes" id="UP000011761"/>
    </source>
</evidence>
<sequence length="167" mass="18339">MAAVEVRYRAKATSSWLSNAVVSTVALLAARGRGDIRSGSIRTLLTSPTQRGRRGKCSIRSSFAFVTIHTSNQAMTPPTLRSQSPCLVNTCPHSGRTNPAFRDNLDFAATTPGEQMDQCLALLEKNRVNRRARPPWTCRVETATSLHSFYNSPHERRCGAPPRIPGC</sequence>
<organism evidence="1 2">
    <name type="scientific">Baudoinia panamericana (strain UAMH 10762)</name>
    <name type="common">Angels' share fungus</name>
    <name type="synonym">Baudoinia compniacensis (strain UAMH 10762)</name>
    <dbReference type="NCBI Taxonomy" id="717646"/>
    <lineage>
        <taxon>Eukaryota</taxon>
        <taxon>Fungi</taxon>
        <taxon>Dikarya</taxon>
        <taxon>Ascomycota</taxon>
        <taxon>Pezizomycotina</taxon>
        <taxon>Dothideomycetes</taxon>
        <taxon>Dothideomycetidae</taxon>
        <taxon>Mycosphaerellales</taxon>
        <taxon>Teratosphaeriaceae</taxon>
        <taxon>Baudoinia</taxon>
    </lineage>
</organism>
<accession>M2MIC1</accession>
<dbReference type="KEGG" id="bcom:BAUCODRAFT_333048"/>
<keyword evidence="2" id="KW-1185">Reference proteome</keyword>
<dbReference type="GeneID" id="19112067"/>
<proteinExistence type="predicted"/>
<gene>
    <name evidence="1" type="ORF">BAUCODRAFT_333048</name>
</gene>
<dbReference type="Proteomes" id="UP000011761">
    <property type="component" value="Unassembled WGS sequence"/>
</dbReference>
<protein>
    <submittedName>
        <fullName evidence="1">Uncharacterized protein</fullName>
    </submittedName>
</protein>
<name>M2MIC1_BAUPA</name>
<reference evidence="1 2" key="1">
    <citation type="journal article" date="2012" name="PLoS Pathog.">
        <title>Diverse lifestyles and strategies of plant pathogenesis encoded in the genomes of eighteen Dothideomycetes fungi.</title>
        <authorList>
            <person name="Ohm R.A."/>
            <person name="Feau N."/>
            <person name="Henrissat B."/>
            <person name="Schoch C.L."/>
            <person name="Horwitz B.A."/>
            <person name="Barry K.W."/>
            <person name="Condon B.J."/>
            <person name="Copeland A.C."/>
            <person name="Dhillon B."/>
            <person name="Glaser F."/>
            <person name="Hesse C.N."/>
            <person name="Kosti I."/>
            <person name="LaButti K."/>
            <person name="Lindquist E.A."/>
            <person name="Lucas S."/>
            <person name="Salamov A.A."/>
            <person name="Bradshaw R.E."/>
            <person name="Ciuffetti L."/>
            <person name="Hamelin R.C."/>
            <person name="Kema G.H.J."/>
            <person name="Lawrence C."/>
            <person name="Scott J.A."/>
            <person name="Spatafora J.W."/>
            <person name="Turgeon B.G."/>
            <person name="de Wit P.J.G.M."/>
            <person name="Zhong S."/>
            <person name="Goodwin S.B."/>
            <person name="Grigoriev I.V."/>
        </authorList>
    </citation>
    <scope>NUCLEOTIDE SEQUENCE [LARGE SCALE GENOMIC DNA]</scope>
    <source>
        <strain evidence="1 2">UAMH 10762</strain>
    </source>
</reference>
<dbReference type="HOGENOM" id="CLU_1594214_0_0_1"/>
<dbReference type="EMBL" id="KB445565">
    <property type="protein sequence ID" value="EMC91003.1"/>
    <property type="molecule type" value="Genomic_DNA"/>
</dbReference>
<dbReference type="AlphaFoldDB" id="M2MIC1"/>
<dbReference type="RefSeq" id="XP_007681921.1">
    <property type="nucleotide sequence ID" value="XM_007683731.1"/>
</dbReference>